<feature type="domain" description="UGSC-like" evidence="2">
    <location>
        <begin position="10"/>
        <end position="100"/>
    </location>
</feature>
<dbReference type="HOGENOM" id="CLU_179842_0_0_7"/>
<gene>
    <name evidence="3" type="ORF">ETSY1_20045</name>
</gene>
<comment type="caution">
    <text evidence="3">The sequence shown here is derived from an EMBL/GenBank/DDBJ whole genome shotgun (WGS) entry which is preliminary data.</text>
</comment>
<reference evidence="3 4" key="1">
    <citation type="journal article" date="2014" name="Nature">
        <title>An environmental bacterial taxon with a large and distinct metabolic repertoire.</title>
        <authorList>
            <person name="Wilson M.C."/>
            <person name="Mori T."/>
            <person name="Ruckert C."/>
            <person name="Uria A.R."/>
            <person name="Helf M.J."/>
            <person name="Takada K."/>
            <person name="Gernert C."/>
            <person name="Steffens U.A."/>
            <person name="Heycke N."/>
            <person name="Schmitt S."/>
            <person name="Rinke C."/>
            <person name="Helfrich E.J."/>
            <person name="Brachmann A.O."/>
            <person name="Gurgui C."/>
            <person name="Wakimoto T."/>
            <person name="Kracht M."/>
            <person name="Crusemann M."/>
            <person name="Hentschel U."/>
            <person name="Abe I."/>
            <person name="Matsunaga S."/>
            <person name="Kalinowski J."/>
            <person name="Takeyama H."/>
            <person name="Piel J."/>
        </authorList>
    </citation>
    <scope>NUCLEOTIDE SEQUENCE [LARGE SCALE GENOMIC DNA]</scope>
    <source>
        <strain evidence="4">TSY1</strain>
    </source>
</reference>
<organism evidence="3 4">
    <name type="scientific">Entotheonella factor</name>
    <dbReference type="NCBI Taxonomy" id="1429438"/>
    <lineage>
        <taxon>Bacteria</taxon>
        <taxon>Pseudomonadati</taxon>
        <taxon>Nitrospinota/Tectimicrobiota group</taxon>
        <taxon>Candidatus Tectimicrobiota</taxon>
        <taxon>Candidatus Entotheonellia</taxon>
        <taxon>Candidatus Entotheonellales</taxon>
        <taxon>Candidatus Entotheonellaceae</taxon>
        <taxon>Candidatus Entotheonella</taxon>
    </lineage>
</organism>
<protein>
    <recommendedName>
        <fullName evidence="2">UGSC-like domain-containing protein</fullName>
    </recommendedName>
</protein>
<evidence type="ECO:0000313" key="3">
    <source>
        <dbReference type="EMBL" id="ETW98130.1"/>
    </source>
</evidence>
<dbReference type="Proteomes" id="UP000019141">
    <property type="component" value="Unassembled WGS sequence"/>
</dbReference>
<name>W4LK91_ENTF1</name>
<proteinExistence type="predicted"/>
<evidence type="ECO:0000256" key="1">
    <source>
        <dbReference type="SAM" id="MobiDB-lite"/>
    </source>
</evidence>
<dbReference type="EMBL" id="AZHW01000583">
    <property type="protein sequence ID" value="ETW98130.1"/>
    <property type="molecule type" value="Genomic_DNA"/>
</dbReference>
<dbReference type="Pfam" id="PF24696">
    <property type="entry name" value="UGSC"/>
    <property type="match status" value="1"/>
</dbReference>
<feature type="region of interest" description="Disordered" evidence="1">
    <location>
        <begin position="1"/>
        <end position="29"/>
    </location>
</feature>
<evidence type="ECO:0000259" key="2">
    <source>
        <dbReference type="Pfam" id="PF24696"/>
    </source>
</evidence>
<accession>W4LK91</accession>
<dbReference type="InterPro" id="IPR057767">
    <property type="entry name" value="UGSC-like_dom"/>
</dbReference>
<keyword evidence="4" id="KW-1185">Reference proteome</keyword>
<dbReference type="AlphaFoldDB" id="W4LK91"/>
<sequence length="100" mass="10669">MVQTHPTIQLVDPTGADPGAGTFSLSPRPSALQGKRLGLLDNSKANSDVILRTIAELLDAEFHFADIFYAKKHSASLPPVPEVMADLHRHADVVITGVGD</sequence>
<evidence type="ECO:0000313" key="4">
    <source>
        <dbReference type="Proteomes" id="UP000019141"/>
    </source>
</evidence>